<evidence type="ECO:0000259" key="1">
    <source>
        <dbReference type="Pfam" id="PF01850"/>
    </source>
</evidence>
<dbReference type="Proteomes" id="UP000310477">
    <property type="component" value="Unassembled WGS sequence"/>
</dbReference>
<proteinExistence type="predicted"/>
<feature type="domain" description="PIN" evidence="1">
    <location>
        <begin position="17"/>
        <end position="170"/>
    </location>
</feature>
<accession>A0A4V5NY76</accession>
<dbReference type="EMBL" id="SWBO01000004">
    <property type="protein sequence ID" value="TKC01413.1"/>
    <property type="molecule type" value="Genomic_DNA"/>
</dbReference>
<reference evidence="2 3" key="1">
    <citation type="submission" date="2019-04" db="EMBL/GenBank/DDBJ databases">
        <title>Pedobacter sp. AR-2-6 sp. nov., isolated from Arctic soil.</title>
        <authorList>
            <person name="Dahal R.H."/>
            <person name="Kim D.-U."/>
        </authorList>
    </citation>
    <scope>NUCLEOTIDE SEQUENCE [LARGE SCALE GENOMIC DNA]</scope>
    <source>
        <strain evidence="2 3">AR-2-6</strain>
    </source>
</reference>
<dbReference type="InterPro" id="IPR002716">
    <property type="entry name" value="PIN_dom"/>
</dbReference>
<dbReference type="InterPro" id="IPR029060">
    <property type="entry name" value="PIN-like_dom_sf"/>
</dbReference>
<dbReference type="AlphaFoldDB" id="A0A4V5NY76"/>
<dbReference type="RefSeq" id="WP_136876781.1">
    <property type="nucleotide sequence ID" value="NZ_SWBO01000004.1"/>
</dbReference>
<evidence type="ECO:0000313" key="2">
    <source>
        <dbReference type="EMBL" id="TKC01413.1"/>
    </source>
</evidence>
<dbReference type="Pfam" id="PF01850">
    <property type="entry name" value="PIN"/>
    <property type="match status" value="1"/>
</dbReference>
<dbReference type="OrthoDB" id="795067at2"/>
<dbReference type="SUPFAM" id="SSF88723">
    <property type="entry name" value="PIN domain-like"/>
    <property type="match status" value="1"/>
</dbReference>
<comment type="caution">
    <text evidence="2">The sequence shown here is derived from an EMBL/GenBank/DDBJ whole genome shotgun (WGS) entry which is preliminary data.</text>
</comment>
<protein>
    <submittedName>
        <fullName evidence="2">PIN domain-containing protein</fullName>
    </submittedName>
</protein>
<evidence type="ECO:0000313" key="3">
    <source>
        <dbReference type="Proteomes" id="UP000310477"/>
    </source>
</evidence>
<gene>
    <name evidence="2" type="ORF">FA045_09260</name>
</gene>
<organism evidence="2 3">
    <name type="scientific">Pedobacter cryotolerans</name>
    <dbReference type="NCBI Taxonomy" id="2571270"/>
    <lineage>
        <taxon>Bacteria</taxon>
        <taxon>Pseudomonadati</taxon>
        <taxon>Bacteroidota</taxon>
        <taxon>Sphingobacteriia</taxon>
        <taxon>Sphingobacteriales</taxon>
        <taxon>Sphingobacteriaceae</taxon>
        <taxon>Pedobacter</taxon>
    </lineage>
</organism>
<sequence>MNIINLNINSSPQDCYYILDSNVWLPILGLDDEPTSSHYQIFFDKLLKKENPQILLCSVQLSEILNRLLRFDARKVYDRKYDGKTGSIPKFTTFYKDEYRCSEDFKLKYESIIDDISGFSYGFQMVEPSKFDFDALTNFEADKMDFNDHYFCLLAKEYGATIVTHDADFFGLDVNVATFNLRLYKAYTNSIKPKLI</sequence>
<dbReference type="Gene3D" id="3.40.50.1010">
    <property type="entry name" value="5'-nuclease"/>
    <property type="match status" value="1"/>
</dbReference>
<keyword evidence="3" id="KW-1185">Reference proteome</keyword>
<name>A0A4V5NY76_9SPHI</name>